<reference evidence="10 11" key="1">
    <citation type="submission" date="2019-05" db="EMBL/GenBank/DDBJ databases">
        <title>Dyadobacter AR-3-8 sp. nov., isolated from arctic soil.</title>
        <authorList>
            <person name="Chaudhary D.K."/>
        </authorList>
    </citation>
    <scope>NUCLEOTIDE SEQUENCE [LARGE SCALE GENOMIC DNA]</scope>
    <source>
        <strain evidence="10 11">AR-3-8</strain>
    </source>
</reference>
<feature type="signal peptide" evidence="8">
    <location>
        <begin position="1"/>
        <end position="22"/>
    </location>
</feature>
<dbReference type="NCBIfam" id="TIGR04057">
    <property type="entry name" value="SusC_RagA_signa"/>
    <property type="match status" value="1"/>
</dbReference>
<dbReference type="InterPro" id="IPR037066">
    <property type="entry name" value="Plug_dom_sf"/>
</dbReference>
<evidence type="ECO:0000256" key="7">
    <source>
        <dbReference type="PROSITE-ProRule" id="PRU01360"/>
    </source>
</evidence>
<dbReference type="SUPFAM" id="SSF49464">
    <property type="entry name" value="Carboxypeptidase regulatory domain-like"/>
    <property type="match status" value="1"/>
</dbReference>
<accession>A0A4U6DBN7</accession>
<dbReference type="GO" id="GO:0009279">
    <property type="term" value="C:cell outer membrane"/>
    <property type="evidence" value="ECO:0007669"/>
    <property type="project" value="UniProtKB-SubCell"/>
</dbReference>
<evidence type="ECO:0000256" key="4">
    <source>
        <dbReference type="ARBA" id="ARBA00022692"/>
    </source>
</evidence>
<evidence type="ECO:0000256" key="6">
    <source>
        <dbReference type="ARBA" id="ARBA00023237"/>
    </source>
</evidence>
<evidence type="ECO:0000256" key="1">
    <source>
        <dbReference type="ARBA" id="ARBA00004571"/>
    </source>
</evidence>
<proteinExistence type="inferred from homology"/>
<organism evidence="10 11">
    <name type="scientific">Dyadobacter frigoris</name>
    <dbReference type="NCBI Taxonomy" id="2576211"/>
    <lineage>
        <taxon>Bacteria</taxon>
        <taxon>Pseudomonadati</taxon>
        <taxon>Bacteroidota</taxon>
        <taxon>Cytophagia</taxon>
        <taxon>Cytophagales</taxon>
        <taxon>Spirosomataceae</taxon>
        <taxon>Dyadobacter</taxon>
    </lineage>
</organism>
<comment type="similarity">
    <text evidence="7">Belongs to the TonB-dependent receptor family.</text>
</comment>
<keyword evidence="2 7" id="KW-0813">Transport</keyword>
<feature type="domain" description="TonB-dependent receptor plug" evidence="9">
    <location>
        <begin position="116"/>
        <end position="238"/>
    </location>
</feature>
<dbReference type="AlphaFoldDB" id="A0A4U6DBN7"/>
<protein>
    <submittedName>
        <fullName evidence="10">SusC/RagA family TonB-linked outer membrane protein</fullName>
    </submittedName>
</protein>
<keyword evidence="11" id="KW-1185">Reference proteome</keyword>
<dbReference type="InterPro" id="IPR012910">
    <property type="entry name" value="Plug_dom"/>
</dbReference>
<dbReference type="RefSeq" id="WP_137338564.1">
    <property type="nucleotide sequence ID" value="NZ_BSQH01000024.1"/>
</dbReference>
<dbReference type="InterPro" id="IPR023996">
    <property type="entry name" value="TonB-dep_OMP_SusC/RagA"/>
</dbReference>
<sequence length="1028" mass="111618">MRKIVLIPVLFLLSLLVTVGFAQEMTVTGKVSEDGGSEIAGVNVVLKGTNRGTTTNDKGEFSILAEKGKVLTFSYIGYNSKDVTVNASVLNVALVVEATALNEVVVTALGIKKEKKALGYSVSEIKGEELQQARSTNIANSLVGKVAGLNITSTATGPGGSTRITLRGNGSIDGNNQPLIIIDGIPIDNSNLGAAGMWGGGDRGDGISSLNPSEIETMSVLKGATAAALYGSRASNGAILVTTKGGKIGKGLGVEINSNITMDNLLITKWKDFQYEYGLGKNGVAPTTQTEAMSSYSFGAKLDGSSVIQYDGVKRPYSAVKDNLTKFYNTGSTFNNSVALTGATEKMTYRLSLANMNNKGLIPDNTLDRQNYALNVNANLSKNFTILANIKYVKEKNHNRPKVSDSPGNANYTLINMPTSLSVATMKQSMLDSKGYEQVWGDNIYVDNAYYAATQFKQDDNKDRFMASFEPRYNLTDWLYVKARVGFDKYFYNYTAISPTGVPYQLLGGYDKNIQNFSEVNSELLLGLNRKLSSNFNLNALVAGNLMKQVRRQDYISGSSFNIPFFYDIKNISPAARDATYNYLEKRINSVYGSAELSYKNYAYLTVTGRNDWFSTLNPQNNSLFYPSVAGSFVLSEAIKMPSIINFAKFRGSWAKAGGDTDPYRLSLYYSLSGAHIGFPGSVGSPLAQINGSVVPNAFLKPLTTKTYEFGIETRMFNNKLGVDATFYNRHTYNDIVSASISGTSGFTGALLNLGEISNKGVELLLNYDLVKGSKFTWDVSYNLGYNKSLVVYLADNLPNITVDNPRSQTAYVFQEVGKPFSLLKANSFVRDGKGNVVFNDQGLPQTGTLQSYGTGISPLTMGITNSFRYKGVGLSVLIDGRFGGHIYSGTNALATRYGLTKETLVGRELPGVVGKGVNSKGEPNTVPVPATQYYEYLYTFGEPFIYSSNFIKLRQVIIDYSIPARVFGKSPFKGISISLVGRNLAILMKKTPNIDPESTYGNGNAQGYEFAGVPTTRSIGVNLNLKF</sequence>
<dbReference type="PROSITE" id="PS52016">
    <property type="entry name" value="TONB_DEPENDENT_REC_3"/>
    <property type="match status" value="1"/>
</dbReference>
<dbReference type="InterPro" id="IPR008969">
    <property type="entry name" value="CarboxyPept-like_regulatory"/>
</dbReference>
<evidence type="ECO:0000256" key="3">
    <source>
        <dbReference type="ARBA" id="ARBA00022452"/>
    </source>
</evidence>
<evidence type="ECO:0000256" key="2">
    <source>
        <dbReference type="ARBA" id="ARBA00022448"/>
    </source>
</evidence>
<keyword evidence="8" id="KW-0732">Signal</keyword>
<keyword evidence="6 7" id="KW-0998">Cell outer membrane</keyword>
<dbReference type="SUPFAM" id="SSF56935">
    <property type="entry name" value="Porins"/>
    <property type="match status" value="1"/>
</dbReference>
<dbReference type="Pfam" id="PF07715">
    <property type="entry name" value="Plug"/>
    <property type="match status" value="1"/>
</dbReference>
<dbReference type="Gene3D" id="2.40.170.20">
    <property type="entry name" value="TonB-dependent receptor, beta-barrel domain"/>
    <property type="match status" value="1"/>
</dbReference>
<dbReference type="Pfam" id="PF13715">
    <property type="entry name" value="CarbopepD_reg_2"/>
    <property type="match status" value="1"/>
</dbReference>
<dbReference type="InterPro" id="IPR039426">
    <property type="entry name" value="TonB-dep_rcpt-like"/>
</dbReference>
<comment type="caution">
    <text evidence="10">The sequence shown here is derived from an EMBL/GenBank/DDBJ whole genome shotgun (WGS) entry which is preliminary data.</text>
</comment>
<comment type="subcellular location">
    <subcellularLocation>
        <location evidence="1 7">Cell outer membrane</location>
        <topology evidence="1 7">Multi-pass membrane protein</topology>
    </subcellularLocation>
</comment>
<dbReference type="OrthoDB" id="9768177at2"/>
<dbReference type="NCBIfam" id="TIGR04056">
    <property type="entry name" value="OMP_RagA_SusC"/>
    <property type="match status" value="1"/>
</dbReference>
<dbReference type="EMBL" id="SZVO01000001">
    <property type="protein sequence ID" value="TKT94276.1"/>
    <property type="molecule type" value="Genomic_DNA"/>
</dbReference>
<evidence type="ECO:0000259" key="9">
    <source>
        <dbReference type="Pfam" id="PF07715"/>
    </source>
</evidence>
<dbReference type="Gene3D" id="2.170.130.10">
    <property type="entry name" value="TonB-dependent receptor, plug domain"/>
    <property type="match status" value="1"/>
</dbReference>
<evidence type="ECO:0000313" key="11">
    <source>
        <dbReference type="Proteomes" id="UP000304900"/>
    </source>
</evidence>
<keyword evidence="4 7" id="KW-0812">Transmembrane</keyword>
<gene>
    <name evidence="10" type="ORF">FDK13_03425</name>
</gene>
<evidence type="ECO:0000256" key="8">
    <source>
        <dbReference type="SAM" id="SignalP"/>
    </source>
</evidence>
<keyword evidence="5 7" id="KW-0472">Membrane</keyword>
<evidence type="ECO:0000256" key="5">
    <source>
        <dbReference type="ARBA" id="ARBA00023136"/>
    </source>
</evidence>
<dbReference type="Proteomes" id="UP000304900">
    <property type="component" value="Unassembled WGS sequence"/>
</dbReference>
<feature type="chain" id="PRO_5020267525" evidence="8">
    <location>
        <begin position="23"/>
        <end position="1028"/>
    </location>
</feature>
<dbReference type="InterPro" id="IPR036942">
    <property type="entry name" value="Beta-barrel_TonB_sf"/>
</dbReference>
<dbReference type="InterPro" id="IPR023997">
    <property type="entry name" value="TonB-dep_OMP_SusC/RagA_CS"/>
</dbReference>
<keyword evidence="3 7" id="KW-1134">Transmembrane beta strand</keyword>
<dbReference type="Gene3D" id="2.60.40.1120">
    <property type="entry name" value="Carboxypeptidase-like, regulatory domain"/>
    <property type="match status" value="1"/>
</dbReference>
<name>A0A4U6DBN7_9BACT</name>
<evidence type="ECO:0000313" key="10">
    <source>
        <dbReference type="EMBL" id="TKT94276.1"/>
    </source>
</evidence>